<dbReference type="Proteomes" id="UP001501682">
    <property type="component" value="Unassembled WGS sequence"/>
</dbReference>
<evidence type="ECO:0000313" key="1">
    <source>
        <dbReference type="EMBL" id="GAA4241079.1"/>
    </source>
</evidence>
<dbReference type="EMBL" id="BAABCB010000005">
    <property type="protein sequence ID" value="GAA4241079.1"/>
    <property type="molecule type" value="Genomic_DNA"/>
</dbReference>
<gene>
    <name evidence="1" type="ORF">GCM10022292_06030</name>
</gene>
<name>A0ABP8CMD0_9FLAO</name>
<proteinExistence type="predicted"/>
<protein>
    <submittedName>
        <fullName evidence="1">Uncharacterized protein</fullName>
    </submittedName>
</protein>
<sequence length="136" mass="15598">MSCKGLKTAVFDQYSYQQAISIKVEGLSLMGDATEAYVENEEDVRVFLLELDKIVEYEKNKPDNAVSYAMWQAVANEDRNLLAGFFKRWRDKGQLSNVFIDEAKLQISESLDLIIRYEANKNKTNETNILNFLSAN</sequence>
<keyword evidence="2" id="KW-1185">Reference proteome</keyword>
<accession>A0ABP8CMD0</accession>
<reference evidence="2" key="1">
    <citation type="journal article" date="2019" name="Int. J. Syst. Evol. Microbiol.">
        <title>The Global Catalogue of Microorganisms (GCM) 10K type strain sequencing project: providing services to taxonomists for standard genome sequencing and annotation.</title>
        <authorList>
            <consortium name="The Broad Institute Genomics Platform"/>
            <consortium name="The Broad Institute Genome Sequencing Center for Infectious Disease"/>
            <person name="Wu L."/>
            <person name="Ma J."/>
        </authorList>
    </citation>
    <scope>NUCLEOTIDE SEQUENCE [LARGE SCALE GENOMIC DNA]</scope>
    <source>
        <strain evidence="2">JCM 17633</strain>
    </source>
</reference>
<comment type="caution">
    <text evidence="1">The sequence shown here is derived from an EMBL/GenBank/DDBJ whole genome shotgun (WGS) entry which is preliminary data.</text>
</comment>
<organism evidence="1 2">
    <name type="scientific">Winogradskyella damuponensis</name>
    <dbReference type="NCBI Taxonomy" id="943939"/>
    <lineage>
        <taxon>Bacteria</taxon>
        <taxon>Pseudomonadati</taxon>
        <taxon>Bacteroidota</taxon>
        <taxon>Flavobacteriia</taxon>
        <taxon>Flavobacteriales</taxon>
        <taxon>Flavobacteriaceae</taxon>
        <taxon>Winogradskyella</taxon>
    </lineage>
</organism>
<evidence type="ECO:0000313" key="2">
    <source>
        <dbReference type="Proteomes" id="UP001501682"/>
    </source>
</evidence>